<accession>H2AS28</accession>
<feature type="compositionally biased region" description="Basic and acidic residues" evidence="2">
    <location>
        <begin position="526"/>
        <end position="539"/>
    </location>
</feature>
<feature type="repeat" description="TPR" evidence="1">
    <location>
        <begin position="357"/>
        <end position="390"/>
    </location>
</feature>
<dbReference type="Gene3D" id="1.10.287.110">
    <property type="entry name" value="DnaJ domain"/>
    <property type="match status" value="1"/>
</dbReference>
<dbReference type="EMBL" id="HE650823">
    <property type="protein sequence ID" value="CCF57178.1"/>
    <property type="molecule type" value="Genomic_DNA"/>
</dbReference>
<dbReference type="InterPro" id="IPR011990">
    <property type="entry name" value="TPR-like_helical_dom_sf"/>
</dbReference>
<organism evidence="4 5">
    <name type="scientific">Kazachstania africana (strain ATCC 22294 / BCRC 22015 / CBS 2517 / CECT 1963 / NBRC 1671 / NRRL Y-8276)</name>
    <name type="common">Yeast</name>
    <name type="synonym">Kluyveromyces africanus</name>
    <dbReference type="NCBI Taxonomy" id="1071382"/>
    <lineage>
        <taxon>Eukaryota</taxon>
        <taxon>Fungi</taxon>
        <taxon>Dikarya</taxon>
        <taxon>Ascomycota</taxon>
        <taxon>Saccharomycotina</taxon>
        <taxon>Saccharomycetes</taxon>
        <taxon>Saccharomycetales</taxon>
        <taxon>Saccharomycetaceae</taxon>
        <taxon>Kazachstania</taxon>
    </lineage>
</organism>
<evidence type="ECO:0000259" key="3">
    <source>
        <dbReference type="PROSITE" id="PS50076"/>
    </source>
</evidence>
<dbReference type="GO" id="GO:0005737">
    <property type="term" value="C:cytoplasm"/>
    <property type="evidence" value="ECO:0007669"/>
    <property type="project" value="TreeGrafter"/>
</dbReference>
<dbReference type="FunCoup" id="H2AS28">
    <property type="interactions" value="76"/>
</dbReference>
<feature type="domain" description="J" evidence="3">
    <location>
        <begin position="581"/>
        <end position="644"/>
    </location>
</feature>
<dbReference type="Proteomes" id="UP000005220">
    <property type="component" value="Chromosome 3"/>
</dbReference>
<dbReference type="InterPro" id="IPR015228">
    <property type="entry name" value="SWA2_UBA"/>
</dbReference>
<dbReference type="GO" id="GO:0072318">
    <property type="term" value="P:clathrin coat disassembly"/>
    <property type="evidence" value="ECO:0007669"/>
    <property type="project" value="TreeGrafter"/>
</dbReference>
<dbReference type="InterPro" id="IPR001623">
    <property type="entry name" value="DnaJ_domain"/>
</dbReference>
<dbReference type="InParanoid" id="H2AS28"/>
<dbReference type="GO" id="GO:0031982">
    <property type="term" value="C:vesicle"/>
    <property type="evidence" value="ECO:0007669"/>
    <property type="project" value="TreeGrafter"/>
</dbReference>
<dbReference type="CDD" id="cd14329">
    <property type="entry name" value="UBA_SWA2p_like"/>
    <property type="match status" value="1"/>
</dbReference>
<evidence type="ECO:0000256" key="1">
    <source>
        <dbReference type="PROSITE-ProRule" id="PRU00339"/>
    </source>
</evidence>
<feature type="compositionally biased region" description="Basic and acidic residues" evidence="2">
    <location>
        <begin position="262"/>
        <end position="277"/>
    </location>
</feature>
<feature type="region of interest" description="Disordered" evidence="2">
    <location>
        <begin position="262"/>
        <end position="288"/>
    </location>
</feature>
<dbReference type="eggNOG" id="KOG1124">
    <property type="taxonomic scope" value="Eukaryota"/>
</dbReference>
<dbReference type="SUPFAM" id="SSF48452">
    <property type="entry name" value="TPR-like"/>
    <property type="match status" value="1"/>
</dbReference>
<gene>
    <name evidence="4" type="primary">KAFR0C01850</name>
    <name evidence="4" type="ORF">KAFR_0C01850</name>
</gene>
<dbReference type="STRING" id="1071382.H2AS28"/>
<keyword evidence="1" id="KW-0802">TPR repeat</keyword>
<dbReference type="Gene3D" id="1.10.8.10">
    <property type="entry name" value="DNA helicase RuvA subunit, C-terminal domain"/>
    <property type="match status" value="1"/>
</dbReference>
<dbReference type="KEGG" id="kaf:KAFR_0C01850"/>
<dbReference type="SUPFAM" id="SSF46934">
    <property type="entry name" value="UBA-like"/>
    <property type="match status" value="1"/>
</dbReference>
<dbReference type="PANTHER" id="PTHR23172:SF19">
    <property type="entry name" value="J DOMAIN-CONTAINING PROTEIN"/>
    <property type="match status" value="1"/>
</dbReference>
<dbReference type="PROSITE" id="PS50076">
    <property type="entry name" value="DNAJ_2"/>
    <property type="match status" value="1"/>
</dbReference>
<dbReference type="SMART" id="SM00028">
    <property type="entry name" value="TPR"/>
    <property type="match status" value="3"/>
</dbReference>
<dbReference type="GO" id="GO:0072583">
    <property type="term" value="P:clathrin-dependent endocytosis"/>
    <property type="evidence" value="ECO:0007669"/>
    <property type="project" value="TreeGrafter"/>
</dbReference>
<dbReference type="InterPro" id="IPR009060">
    <property type="entry name" value="UBA-like_sf"/>
</dbReference>
<evidence type="ECO:0000256" key="2">
    <source>
        <dbReference type="SAM" id="MobiDB-lite"/>
    </source>
</evidence>
<sequence length="646" mass="73193">MSDPFANLLESFKENGKKPDIEKKNPVPVKSNDVSSISLNSTLQPKKLNGINTKVSTLSTNSVPTFANVSSLNSLQTTPIHDDFEELFGSSTSNNFSVSPEPTNNFKTVTDVPNVTYEAKQDSVVDEVKDMEIAQLMSLGLSIEKANSYYSKGISYDTLLKKLERRRYGSRKGRDTPTFGGNTNKDDKAYAKLFDSSENTNLFSMASGLFNKGKEFIDQMTAYPEETDRLSRYRDISEISSMKPLRKSPGIVDGFDMDRISQHQDTDKGKAPTREVQQESPPPSHDLLDNFQNNLKLDDNKEELSKESVLLDIDNDDSTLLKSKSLTSDSLLFQDENVLENSNIPKIPISSIELSGYNEYNSRGSSFFKNGDYISALEEYEKSLNTLPQSHPLRIIAYSNITAAELKIGEYSNLVKKADKALKLFPKENLKWNLIIQDSEPHKSYKDIWSKLVLRKAEALEHLENFELAYKQYHSLIENNVFSDKIMDGKRRCQKVLNPEIAKKTQQKPSSSKPAAVPTPSTQKYESVERIKEQNRQEEENEAEKLKLYDIVEAKINAWKSNKPEDIRHLLANLPTILTWTEWKPISVNDLVMPKKVKVTYLKAIAKTHPDKISSSLNLESKMIAENAFSTLSVAWDKFKEENNMN</sequence>
<dbReference type="InterPro" id="IPR036869">
    <property type="entry name" value="J_dom_sf"/>
</dbReference>
<dbReference type="Gene3D" id="1.25.40.10">
    <property type="entry name" value="Tetratricopeptide repeat domain"/>
    <property type="match status" value="1"/>
</dbReference>
<feature type="region of interest" description="Disordered" evidence="2">
    <location>
        <begin position="499"/>
        <end position="539"/>
    </location>
</feature>
<dbReference type="eggNOG" id="KOG0431">
    <property type="taxonomic scope" value="Eukaryota"/>
</dbReference>
<reference evidence="4 5" key="1">
    <citation type="journal article" date="2011" name="Proc. Natl. Acad. Sci. U.S.A.">
        <title>Evolutionary erosion of yeast sex chromosomes by mating-type switching accidents.</title>
        <authorList>
            <person name="Gordon J.L."/>
            <person name="Armisen D."/>
            <person name="Proux-Wera E."/>
            <person name="Oheigeartaigh S.S."/>
            <person name="Byrne K.P."/>
            <person name="Wolfe K.H."/>
        </authorList>
    </citation>
    <scope>NUCLEOTIDE SEQUENCE [LARGE SCALE GENOMIC DNA]</scope>
    <source>
        <strain evidence="5">ATCC 22294 / BCRC 22015 / CBS 2517 / CECT 1963 / NBRC 1671 / NRRL Y-8276</strain>
    </source>
</reference>
<dbReference type="GeneID" id="13885097"/>
<evidence type="ECO:0000313" key="4">
    <source>
        <dbReference type="EMBL" id="CCF57178.1"/>
    </source>
</evidence>
<name>H2AS28_KAZAF</name>
<dbReference type="AlphaFoldDB" id="H2AS28"/>
<dbReference type="RefSeq" id="XP_003956313.1">
    <property type="nucleotide sequence ID" value="XM_003956264.1"/>
</dbReference>
<dbReference type="OrthoDB" id="1717591at2759"/>
<feature type="region of interest" description="Disordered" evidence="2">
    <location>
        <begin position="12"/>
        <end position="34"/>
    </location>
</feature>
<dbReference type="InterPro" id="IPR019734">
    <property type="entry name" value="TPR_rpt"/>
</dbReference>
<feature type="compositionally biased region" description="Basic and acidic residues" evidence="2">
    <location>
        <begin position="12"/>
        <end position="25"/>
    </location>
</feature>
<dbReference type="SUPFAM" id="SSF46565">
    <property type="entry name" value="Chaperone J-domain"/>
    <property type="match status" value="1"/>
</dbReference>
<dbReference type="HOGENOM" id="CLU_005723_2_0_1"/>
<evidence type="ECO:0000313" key="5">
    <source>
        <dbReference type="Proteomes" id="UP000005220"/>
    </source>
</evidence>
<proteinExistence type="predicted"/>
<keyword evidence="5" id="KW-1185">Reference proteome</keyword>
<dbReference type="PANTHER" id="PTHR23172">
    <property type="entry name" value="AUXILIN/CYCLIN G-ASSOCIATED KINASE-RELATED"/>
    <property type="match status" value="1"/>
</dbReference>
<dbReference type="GO" id="GO:0030276">
    <property type="term" value="F:clathrin binding"/>
    <property type="evidence" value="ECO:0007669"/>
    <property type="project" value="TreeGrafter"/>
</dbReference>
<protein>
    <recommendedName>
        <fullName evidence="3">J domain-containing protein</fullName>
    </recommendedName>
</protein>
<dbReference type="PROSITE" id="PS50005">
    <property type="entry name" value="TPR"/>
    <property type="match status" value="1"/>
</dbReference>
<dbReference type="Pfam" id="PF09145">
    <property type="entry name" value="Ubiq-assoc"/>
    <property type="match status" value="1"/>
</dbReference>